<accession>A0A158QSW5</accession>
<comment type="subcellular location">
    <subcellularLocation>
        <location evidence="2">Cytoplasm</location>
    </subcellularLocation>
</comment>
<dbReference type="GO" id="GO:0008768">
    <property type="term" value="F:UDP-sugar diphosphatase activity"/>
    <property type="evidence" value="ECO:0007669"/>
    <property type="project" value="UniProtKB-EC"/>
</dbReference>
<evidence type="ECO:0000256" key="2">
    <source>
        <dbReference type="ARBA" id="ARBA00004496"/>
    </source>
</evidence>
<sequence>MSVIENFEVSPLLQKSNFVRPFRITFQKNGVNRYWDGVKSHDGLLEICRVSILIFNKDRRSFVFVKQFRPVVYYTCLRKLEGEDATSVSAEPHTPIGADGKPISLPSSAGETLELCAGIVDKAGVSLEEIAADEVFEECGYRVEPSRLTKITSMASSVGLSGTSGTLFYVEVTDSDLVPSAGGGNEEEGESIEVVYWPIERSSELLSMTETKIPVSAQLLLGVLWFQQNVKNL</sequence>
<name>A0A158QSW5_MESCO</name>
<dbReference type="STRING" id="53468.A0A158QSW5"/>
<evidence type="ECO:0000256" key="3">
    <source>
        <dbReference type="ARBA" id="ARBA00011738"/>
    </source>
</evidence>
<dbReference type="Gene3D" id="3.90.79.10">
    <property type="entry name" value="Nucleoside Triphosphate Pyrophosphohydrolase"/>
    <property type="match status" value="1"/>
</dbReference>
<reference evidence="13 14" key="1">
    <citation type="submission" date="2018-10" db="EMBL/GenBank/DDBJ databases">
        <authorList>
            <consortium name="Pathogen Informatics"/>
        </authorList>
    </citation>
    <scope>NUCLEOTIDE SEQUENCE [LARGE SCALE GENOMIC DNA]</scope>
</reference>
<keyword evidence="5" id="KW-0378">Hydrolase</keyword>
<evidence type="ECO:0000256" key="5">
    <source>
        <dbReference type="ARBA" id="ARBA00022801"/>
    </source>
</evidence>
<evidence type="ECO:0000256" key="10">
    <source>
        <dbReference type="ARBA" id="ARBA00071467"/>
    </source>
</evidence>
<proteinExistence type="predicted"/>
<dbReference type="SUPFAM" id="SSF55811">
    <property type="entry name" value="Nudix"/>
    <property type="match status" value="1"/>
</dbReference>
<protein>
    <recommendedName>
        <fullName evidence="10">Uridine diphosphate glucose pyrophosphatase NUDT14</fullName>
        <ecNumber evidence="9">3.6.1.45</ecNumber>
    </recommendedName>
    <alternativeName>
        <fullName evidence="11">Nucleoside diphosphate-linked moiety X motif 14</fullName>
    </alternativeName>
</protein>
<dbReference type="InterPro" id="IPR015797">
    <property type="entry name" value="NUDIX_hydrolase-like_dom_sf"/>
</dbReference>
<evidence type="ECO:0000256" key="8">
    <source>
        <dbReference type="ARBA" id="ARBA00054674"/>
    </source>
</evidence>
<keyword evidence="6" id="KW-0460">Magnesium</keyword>
<dbReference type="PROSITE" id="PS51462">
    <property type="entry name" value="NUDIX"/>
    <property type="match status" value="1"/>
</dbReference>
<evidence type="ECO:0000256" key="1">
    <source>
        <dbReference type="ARBA" id="ARBA00001946"/>
    </source>
</evidence>
<dbReference type="GO" id="GO:0005737">
    <property type="term" value="C:cytoplasm"/>
    <property type="evidence" value="ECO:0007669"/>
    <property type="project" value="UniProtKB-SubCell"/>
</dbReference>
<evidence type="ECO:0000256" key="6">
    <source>
        <dbReference type="ARBA" id="ARBA00022842"/>
    </source>
</evidence>
<dbReference type="EMBL" id="UXSR01000200">
    <property type="protein sequence ID" value="VDD75552.1"/>
    <property type="molecule type" value="Genomic_DNA"/>
</dbReference>
<dbReference type="InterPro" id="IPR000086">
    <property type="entry name" value="NUDIX_hydrolase_dom"/>
</dbReference>
<gene>
    <name evidence="13" type="ORF">MCOS_LOCUS1555</name>
</gene>
<evidence type="ECO:0000256" key="9">
    <source>
        <dbReference type="ARBA" id="ARBA00066480"/>
    </source>
</evidence>
<dbReference type="PANTHER" id="PTHR11839:SF15">
    <property type="entry name" value="URIDINE DIPHOSPHATE GLUCOSE PYROPHOSPHATASE NUDT14"/>
    <property type="match status" value="1"/>
</dbReference>
<evidence type="ECO:0000256" key="4">
    <source>
        <dbReference type="ARBA" id="ARBA00022490"/>
    </source>
</evidence>
<comment type="function">
    <text evidence="8">Hydrolyzes UDP-glucose to glucose 1-phosphate and UMP and ADP-ribose to ribose 5-phosphate and AMP. The physiological substrate is probably UDP-glucose. Poor activity on other substrates such as ADP-glucose, CDP-glucose, GDP-glucose and GDP-mannose.</text>
</comment>
<evidence type="ECO:0000313" key="14">
    <source>
        <dbReference type="Proteomes" id="UP000267029"/>
    </source>
</evidence>
<dbReference type="OrthoDB" id="6231111at2759"/>
<evidence type="ECO:0000259" key="12">
    <source>
        <dbReference type="PROSITE" id="PS51462"/>
    </source>
</evidence>
<dbReference type="PANTHER" id="PTHR11839">
    <property type="entry name" value="UDP/ADP-SUGAR PYROPHOSPHATASE"/>
    <property type="match status" value="1"/>
</dbReference>
<dbReference type="AlphaFoldDB" id="A0A158QSW5"/>
<evidence type="ECO:0000256" key="11">
    <source>
        <dbReference type="ARBA" id="ARBA00080475"/>
    </source>
</evidence>
<evidence type="ECO:0000256" key="7">
    <source>
        <dbReference type="ARBA" id="ARBA00051086"/>
    </source>
</evidence>
<dbReference type="FunFam" id="3.90.79.10:FF:000035">
    <property type="entry name" value="Uridine diphosphate glucose pyrophosphatase"/>
    <property type="match status" value="1"/>
</dbReference>
<comment type="subunit">
    <text evidence="3">Homodimer.</text>
</comment>
<dbReference type="GO" id="GO:0006753">
    <property type="term" value="P:nucleoside phosphate metabolic process"/>
    <property type="evidence" value="ECO:0007669"/>
    <property type="project" value="TreeGrafter"/>
</dbReference>
<feature type="domain" description="Nudix hydrolase" evidence="12">
    <location>
        <begin position="45"/>
        <end position="221"/>
    </location>
</feature>
<dbReference type="GO" id="GO:0019693">
    <property type="term" value="P:ribose phosphate metabolic process"/>
    <property type="evidence" value="ECO:0007669"/>
    <property type="project" value="TreeGrafter"/>
</dbReference>
<keyword evidence="14" id="KW-1185">Reference proteome</keyword>
<comment type="cofactor">
    <cofactor evidence="1">
        <name>Mg(2+)</name>
        <dbReference type="ChEBI" id="CHEBI:18420"/>
    </cofactor>
</comment>
<evidence type="ECO:0000313" key="13">
    <source>
        <dbReference type="EMBL" id="VDD75552.1"/>
    </source>
</evidence>
<comment type="catalytic activity">
    <reaction evidence="7">
        <text>UDP-sugar + H2O = UMP + alpha-D-aldose 1-phosphate.</text>
        <dbReference type="EC" id="3.6.1.45"/>
    </reaction>
</comment>
<keyword evidence="4" id="KW-0963">Cytoplasm</keyword>
<dbReference type="EC" id="3.6.1.45" evidence="9"/>
<organism evidence="13 14">
    <name type="scientific">Mesocestoides corti</name>
    <name type="common">Flatworm</name>
    <dbReference type="NCBI Taxonomy" id="53468"/>
    <lineage>
        <taxon>Eukaryota</taxon>
        <taxon>Metazoa</taxon>
        <taxon>Spiralia</taxon>
        <taxon>Lophotrochozoa</taxon>
        <taxon>Platyhelminthes</taxon>
        <taxon>Cestoda</taxon>
        <taxon>Eucestoda</taxon>
        <taxon>Cyclophyllidea</taxon>
        <taxon>Mesocestoididae</taxon>
        <taxon>Mesocestoides</taxon>
    </lineage>
</organism>
<dbReference type="Proteomes" id="UP000267029">
    <property type="component" value="Unassembled WGS sequence"/>
</dbReference>